<dbReference type="EMBL" id="JANBQF010000118">
    <property type="protein sequence ID" value="KAJ2005112.1"/>
    <property type="molecule type" value="Genomic_DNA"/>
</dbReference>
<evidence type="ECO:0000313" key="5">
    <source>
        <dbReference type="Proteomes" id="UP001150907"/>
    </source>
</evidence>
<feature type="chain" id="PRO_5040827329" evidence="3">
    <location>
        <begin position="20"/>
        <end position="183"/>
    </location>
</feature>
<keyword evidence="5" id="KW-1185">Reference proteome</keyword>
<reference evidence="4" key="1">
    <citation type="submission" date="2022-07" db="EMBL/GenBank/DDBJ databases">
        <title>Phylogenomic reconstructions and comparative analyses of Kickxellomycotina fungi.</title>
        <authorList>
            <person name="Reynolds N.K."/>
            <person name="Stajich J.E."/>
            <person name="Barry K."/>
            <person name="Grigoriev I.V."/>
            <person name="Crous P."/>
            <person name="Smith M.E."/>
        </authorList>
    </citation>
    <scope>NUCLEOTIDE SEQUENCE</scope>
    <source>
        <strain evidence="4">IMI 214461</strain>
    </source>
</reference>
<feature type="signal peptide" evidence="3">
    <location>
        <begin position="1"/>
        <end position="19"/>
    </location>
</feature>
<feature type="region of interest" description="Disordered" evidence="1">
    <location>
        <begin position="164"/>
        <end position="183"/>
    </location>
</feature>
<sequence length="183" mass="19855">MLLHIMLAVHIMSIAGVVSRKFDSAVSCYYGPAAGTLAFMATYRVIPTLSFYPFAYLTVLPAATLALVIAAAARASKAARVAGGRITVRIGEDEDVDANVSLDDYSAFAKTTAALFLLWCLPWMIWSHTPSLPQWAVVLAIAPLRARGVHSFVLTRTSPALSMQVVEEEDDEDKDTSTHSHQD</sequence>
<evidence type="ECO:0000256" key="2">
    <source>
        <dbReference type="SAM" id="Phobius"/>
    </source>
</evidence>
<dbReference type="AlphaFoldDB" id="A0A9W8BEV5"/>
<feature type="transmembrane region" description="Helical" evidence="2">
    <location>
        <begin position="53"/>
        <end position="73"/>
    </location>
</feature>
<gene>
    <name evidence="4" type="ORF">H4R26_002123</name>
</gene>
<feature type="transmembrane region" description="Helical" evidence="2">
    <location>
        <begin position="29"/>
        <end position="46"/>
    </location>
</feature>
<dbReference type="Proteomes" id="UP001150907">
    <property type="component" value="Unassembled WGS sequence"/>
</dbReference>
<proteinExistence type="predicted"/>
<keyword evidence="3" id="KW-0732">Signal</keyword>
<keyword evidence="2" id="KW-0472">Membrane</keyword>
<comment type="caution">
    <text evidence="4">The sequence shown here is derived from an EMBL/GenBank/DDBJ whole genome shotgun (WGS) entry which is preliminary data.</text>
</comment>
<name>A0A9W8BEV5_9FUNG</name>
<evidence type="ECO:0000256" key="1">
    <source>
        <dbReference type="SAM" id="MobiDB-lite"/>
    </source>
</evidence>
<dbReference type="OrthoDB" id="5561690at2759"/>
<keyword evidence="2" id="KW-0812">Transmembrane</keyword>
<protein>
    <submittedName>
        <fullName evidence="4">Uncharacterized protein</fullName>
    </submittedName>
</protein>
<evidence type="ECO:0000313" key="4">
    <source>
        <dbReference type="EMBL" id="KAJ2005112.1"/>
    </source>
</evidence>
<organism evidence="4 5">
    <name type="scientific">Coemansia thaxteri</name>
    <dbReference type="NCBI Taxonomy" id="2663907"/>
    <lineage>
        <taxon>Eukaryota</taxon>
        <taxon>Fungi</taxon>
        <taxon>Fungi incertae sedis</taxon>
        <taxon>Zoopagomycota</taxon>
        <taxon>Kickxellomycotina</taxon>
        <taxon>Kickxellomycetes</taxon>
        <taxon>Kickxellales</taxon>
        <taxon>Kickxellaceae</taxon>
        <taxon>Coemansia</taxon>
    </lineage>
</organism>
<keyword evidence="2" id="KW-1133">Transmembrane helix</keyword>
<evidence type="ECO:0000256" key="3">
    <source>
        <dbReference type="SAM" id="SignalP"/>
    </source>
</evidence>
<accession>A0A9W8BEV5</accession>